<dbReference type="PANTHER" id="PTHR10285">
    <property type="entry name" value="URIDINE KINASE"/>
    <property type="match status" value="1"/>
</dbReference>
<dbReference type="Gene3D" id="3.30.980.10">
    <property type="entry name" value="Threonyl-trna Synthetase, Chain A, domain 2"/>
    <property type="match status" value="1"/>
</dbReference>
<dbReference type="SUPFAM" id="SSF52540">
    <property type="entry name" value="P-loop containing nucleoside triphosphate hydrolases"/>
    <property type="match status" value="1"/>
</dbReference>
<organism evidence="2 3">
    <name type="scientific">Candidatus Cetobacterium colombiensis</name>
    <dbReference type="NCBI Taxonomy" id="3073100"/>
    <lineage>
        <taxon>Bacteria</taxon>
        <taxon>Fusobacteriati</taxon>
        <taxon>Fusobacteriota</taxon>
        <taxon>Fusobacteriia</taxon>
        <taxon>Fusobacteriales</taxon>
        <taxon>Fusobacteriaceae</taxon>
        <taxon>Cetobacterium</taxon>
    </lineage>
</organism>
<dbReference type="InterPro" id="IPR018163">
    <property type="entry name" value="Thr/Ala-tRNA-synth_IIc_edit"/>
</dbReference>
<dbReference type="RefSeq" id="WP_320313150.1">
    <property type="nucleotide sequence ID" value="NZ_JAVIKH010000004.1"/>
</dbReference>
<gene>
    <name evidence="2" type="ORF">RFV38_04360</name>
</gene>
<evidence type="ECO:0000259" key="1">
    <source>
        <dbReference type="Pfam" id="PF00485"/>
    </source>
</evidence>
<proteinExistence type="predicted"/>
<dbReference type="Proteomes" id="UP001279681">
    <property type="component" value="Unassembled WGS sequence"/>
</dbReference>
<keyword evidence="3" id="KW-1185">Reference proteome</keyword>
<dbReference type="InterPro" id="IPR027417">
    <property type="entry name" value="P-loop_NTPase"/>
</dbReference>
<dbReference type="CDD" id="cd02028">
    <property type="entry name" value="UMPK_like"/>
    <property type="match status" value="1"/>
</dbReference>
<name>A0ABU4W8B9_9FUSO</name>
<sequence length="489" mass="57079">MEKFESRKYHLTAKLILLKAINDIYPEFQVVFRNSLNNGVYVTINGKSYITEEEIKKIELRISEIALESKSIKKTYFSSETINKKHLENLREDLKELLETTGIITFFIYELDSYRSYFIEELYENTSYINIFQLYSYDEGFIFKTPKDINGVIQIPPMIDDRKLAKVYKESSKWNDIMQVSCVGSLNRINLKGDIVELIRVNETLHDKKITKIAEKILEDRDIKIVTIAGPSSSGKTTFSNRLKLHLMASEVRPLMISLDDYYLNRDRVPVDENGKKDFETINALDIELLNKNLKELMLGKEVEIPKYDFSSGQRKTKGEVVKITKNTIIILEGIHGLNDSLIEGISQSHIFKIYISCLTQLNIDSHNRMKTSVVRKMRRIVRDSLSRNFDAEETLEMWDRVRRGESKNIFPYQENADVIFDTSLAYEIGVLKPAVERELIKIKMDSPHYEEARKLLRLLNYFTIISDRYVPDESILKEFIGGSYFYNY</sequence>
<dbReference type="SUPFAM" id="SSF55186">
    <property type="entry name" value="ThrRS/AlaRS common domain"/>
    <property type="match status" value="1"/>
</dbReference>
<protein>
    <submittedName>
        <fullName evidence="2">Nucleoside kinase</fullName>
    </submittedName>
</protein>
<keyword evidence="2" id="KW-0808">Transferase</keyword>
<evidence type="ECO:0000313" key="2">
    <source>
        <dbReference type="EMBL" id="MDX8335744.1"/>
    </source>
</evidence>
<reference evidence="3" key="1">
    <citation type="submission" date="2023-07" db="EMBL/GenBank/DDBJ databases">
        <authorList>
            <person name="Colorado M.A."/>
            <person name="Villamil L.M."/>
            <person name="Melo J.F."/>
            <person name="Rodriguez J.A."/>
            <person name="Ruiz R.Y."/>
        </authorList>
    </citation>
    <scope>NUCLEOTIDE SEQUENCE [LARGE SCALE GENOMIC DNA]</scope>
    <source>
        <strain evidence="3">C33</strain>
    </source>
</reference>
<dbReference type="Gene3D" id="3.40.50.300">
    <property type="entry name" value="P-loop containing nucleotide triphosphate hydrolases"/>
    <property type="match status" value="1"/>
</dbReference>
<evidence type="ECO:0000313" key="3">
    <source>
        <dbReference type="Proteomes" id="UP001279681"/>
    </source>
</evidence>
<dbReference type="EMBL" id="JAVIKH010000004">
    <property type="protein sequence ID" value="MDX8335744.1"/>
    <property type="molecule type" value="Genomic_DNA"/>
</dbReference>
<feature type="domain" description="Phosphoribulokinase/uridine kinase" evidence="1">
    <location>
        <begin position="225"/>
        <end position="423"/>
    </location>
</feature>
<dbReference type="Pfam" id="PF00485">
    <property type="entry name" value="PRK"/>
    <property type="match status" value="1"/>
</dbReference>
<dbReference type="InterPro" id="IPR006083">
    <property type="entry name" value="PRK/URK"/>
</dbReference>
<keyword evidence="2" id="KW-0418">Kinase</keyword>
<comment type="caution">
    <text evidence="2">The sequence shown here is derived from an EMBL/GenBank/DDBJ whole genome shotgun (WGS) entry which is preliminary data.</text>
</comment>
<dbReference type="GO" id="GO:0016301">
    <property type="term" value="F:kinase activity"/>
    <property type="evidence" value="ECO:0007669"/>
    <property type="project" value="UniProtKB-KW"/>
</dbReference>
<dbReference type="PRINTS" id="PR00988">
    <property type="entry name" value="URIDINKINASE"/>
</dbReference>
<accession>A0ABU4W8B9</accession>